<evidence type="ECO:0000313" key="5">
    <source>
        <dbReference type="EMBL" id="KJE95084.1"/>
    </source>
</evidence>
<dbReference type="eggNOG" id="KOG3362">
    <property type="taxonomic scope" value="Eukaryota"/>
</dbReference>
<dbReference type="PhylomeDB" id="A0A0D2X3X8"/>
<proteinExistence type="predicted"/>
<keyword evidence="1" id="KW-0479">Metal-binding</keyword>
<evidence type="ECO:0000256" key="4">
    <source>
        <dbReference type="SAM" id="MobiDB-lite"/>
    </source>
</evidence>
<evidence type="ECO:0000256" key="2">
    <source>
        <dbReference type="ARBA" id="ARBA00022771"/>
    </source>
</evidence>
<dbReference type="GO" id="GO:0006338">
    <property type="term" value="P:chromatin remodeling"/>
    <property type="evidence" value="ECO:0007669"/>
    <property type="project" value="InterPro"/>
</dbReference>
<dbReference type="STRING" id="595528.A0A0D2X3X8"/>
<dbReference type="InParanoid" id="A0A0D2X3X8"/>
<dbReference type="EMBL" id="KE346368">
    <property type="protein sequence ID" value="KJE95084.1"/>
    <property type="molecule type" value="Genomic_DNA"/>
</dbReference>
<evidence type="ECO:0000256" key="1">
    <source>
        <dbReference type="ARBA" id="ARBA00022723"/>
    </source>
</evidence>
<keyword evidence="6" id="KW-1185">Reference proteome</keyword>
<reference evidence="6" key="1">
    <citation type="submission" date="2011-02" db="EMBL/GenBank/DDBJ databases">
        <title>The Genome Sequence of Capsaspora owczarzaki ATCC 30864.</title>
        <authorList>
            <person name="Russ C."/>
            <person name="Cuomo C."/>
            <person name="Burger G."/>
            <person name="Gray M.W."/>
            <person name="Holland P.W.H."/>
            <person name="King N."/>
            <person name="Lang F.B.F."/>
            <person name="Roger A.J."/>
            <person name="Ruiz-Trillo I."/>
            <person name="Young S.K."/>
            <person name="Zeng Q."/>
            <person name="Gargeya S."/>
            <person name="Alvarado L."/>
            <person name="Berlin A."/>
            <person name="Chapman S.B."/>
            <person name="Chen Z."/>
            <person name="Freedman E."/>
            <person name="Gellesch M."/>
            <person name="Goldberg J."/>
            <person name="Griggs A."/>
            <person name="Gujja S."/>
            <person name="Heilman E."/>
            <person name="Heiman D."/>
            <person name="Howarth C."/>
            <person name="Mehta T."/>
            <person name="Neiman D."/>
            <person name="Pearson M."/>
            <person name="Roberts A."/>
            <person name="Saif S."/>
            <person name="Shea T."/>
            <person name="Shenoy N."/>
            <person name="Sisk P."/>
            <person name="Stolte C."/>
            <person name="Sykes S."/>
            <person name="White J."/>
            <person name="Yandava C."/>
            <person name="Haas B."/>
            <person name="Nusbaum C."/>
            <person name="Birren B."/>
        </authorList>
    </citation>
    <scope>NUCLEOTIDE SEQUENCE</scope>
    <source>
        <strain evidence="6">ATCC 30864</strain>
    </source>
</reference>
<dbReference type="OrthoDB" id="74807at2759"/>
<keyword evidence="2" id="KW-0863">Zinc-finger</keyword>
<dbReference type="Proteomes" id="UP000008743">
    <property type="component" value="Unassembled WGS sequence"/>
</dbReference>
<dbReference type="PANTHER" id="PTHR13093">
    <property type="entry name" value="ZINC FINGER HIT DOMAIN CONTAINING PROTEIN 1"/>
    <property type="match status" value="1"/>
</dbReference>
<feature type="region of interest" description="Disordered" evidence="4">
    <location>
        <begin position="1"/>
        <end position="52"/>
    </location>
</feature>
<dbReference type="AlphaFoldDB" id="A0A0D2X3X8"/>
<protein>
    <recommendedName>
        <fullName evidence="7">HIT-type domain-containing protein</fullName>
    </recommendedName>
</protein>
<sequence>MESRSAAASANGVTAPRRVMDEQTRQRRQRRQLETLESDNFQDQPHLLQDEAPTAAALAAKAALAGDDANATQNKRRRKGLHKFRPRKAFAVLLEESGILQQQDGDVPTYVSAAAPPSQLPDRKICAVCGFHACYSCVPCGARCLKWMS</sequence>
<keyword evidence="3" id="KW-0862">Zinc</keyword>
<name>A0A0D2X3X8_CAPO3</name>
<gene>
    <name evidence="5" type="ORF">CAOG_005576</name>
</gene>
<evidence type="ECO:0008006" key="7">
    <source>
        <dbReference type="Google" id="ProtNLM"/>
    </source>
</evidence>
<evidence type="ECO:0000313" key="6">
    <source>
        <dbReference type="Proteomes" id="UP000008743"/>
    </source>
</evidence>
<accession>A0A0D2X3X8</accession>
<feature type="compositionally biased region" description="Polar residues" evidence="4">
    <location>
        <begin position="1"/>
        <end position="12"/>
    </location>
</feature>
<organism evidence="5 6">
    <name type="scientific">Capsaspora owczarzaki (strain ATCC 30864)</name>
    <dbReference type="NCBI Taxonomy" id="595528"/>
    <lineage>
        <taxon>Eukaryota</taxon>
        <taxon>Filasterea</taxon>
        <taxon>Capsaspora</taxon>
    </lineage>
</organism>
<evidence type="ECO:0000256" key="3">
    <source>
        <dbReference type="ARBA" id="ARBA00022833"/>
    </source>
</evidence>
<dbReference type="InterPro" id="IPR039723">
    <property type="entry name" value="Vps71/ZNHIT1"/>
</dbReference>
<dbReference type="GO" id="GO:0008270">
    <property type="term" value="F:zinc ion binding"/>
    <property type="evidence" value="ECO:0007669"/>
    <property type="project" value="UniProtKB-KW"/>
</dbReference>